<dbReference type="Proteomes" id="UP001303473">
    <property type="component" value="Unassembled WGS sequence"/>
</dbReference>
<dbReference type="AlphaFoldDB" id="A0AAN6N2B2"/>
<accession>A0AAN6N2B2</accession>
<comment type="caution">
    <text evidence="2">The sequence shown here is derived from an EMBL/GenBank/DDBJ whole genome shotgun (WGS) entry which is preliminary data.</text>
</comment>
<name>A0AAN6N2B2_9PEZI</name>
<dbReference type="InterPro" id="IPR010730">
    <property type="entry name" value="HET"/>
</dbReference>
<protein>
    <submittedName>
        <fullName evidence="2">Heterokaryon incompatibility protein-domain-containing protein</fullName>
    </submittedName>
</protein>
<evidence type="ECO:0000313" key="2">
    <source>
        <dbReference type="EMBL" id="KAK3937485.1"/>
    </source>
</evidence>
<gene>
    <name evidence="2" type="ORF">QBC46DRAFT_356623</name>
</gene>
<proteinExistence type="predicted"/>
<organism evidence="2 3">
    <name type="scientific">Diplogelasinospora grovesii</name>
    <dbReference type="NCBI Taxonomy" id="303347"/>
    <lineage>
        <taxon>Eukaryota</taxon>
        <taxon>Fungi</taxon>
        <taxon>Dikarya</taxon>
        <taxon>Ascomycota</taxon>
        <taxon>Pezizomycotina</taxon>
        <taxon>Sordariomycetes</taxon>
        <taxon>Sordariomycetidae</taxon>
        <taxon>Sordariales</taxon>
        <taxon>Diplogelasinosporaceae</taxon>
        <taxon>Diplogelasinospora</taxon>
    </lineage>
</organism>
<evidence type="ECO:0000259" key="1">
    <source>
        <dbReference type="Pfam" id="PF06985"/>
    </source>
</evidence>
<dbReference type="PANTHER" id="PTHR33112:SF12">
    <property type="entry name" value="HETEROKARYON INCOMPATIBILITY DOMAIN-CONTAINING PROTEIN"/>
    <property type="match status" value="1"/>
</dbReference>
<dbReference type="Pfam" id="PF06985">
    <property type="entry name" value="HET"/>
    <property type="match status" value="1"/>
</dbReference>
<evidence type="ECO:0000313" key="3">
    <source>
        <dbReference type="Proteomes" id="UP001303473"/>
    </source>
</evidence>
<feature type="domain" description="Heterokaryon incompatibility" evidence="1">
    <location>
        <begin position="184"/>
        <end position="330"/>
    </location>
</feature>
<sequence>MTMPPPEPLCEYCSRIPLNELAHDVPVDSYRWTLAPGERIKRSNCPFCRVVASAFQTLWQTEVVQGWRTGWALSKKSEVKLRWIPADGPGGRGAFTIDSDPSIFQIWICTAATVSNKAYLKPTIEAEFDVDRLSAWISTCTWAHSEQCSVESSDFERSFPGLDVVRFIDVEQAAIVELHTVPRYVALSYVWGEVASVRLTTGNRPSLLLPGGIRKAWHSIPQTIRDAIELVRRLGARYLWVDAFCLIQNDPRDVACGVNVMDEIYERSWLTIIAAYGHNANAGLPGIQEGSRFVSTATRITHDISVGLHVPLDRLLKCSVYASRAWTFQEQLLARRAIYFVEKQVFFRCREDMYAEQLVDQRPRRQAFDSSGDYWSSMLPSVAELKDPLSDFEIMLMYYTPRALTNPSDILRAMAGVVRRLSERAKCRFFEGLPNAAFGAFVVFRGKDWALRRREGFPSYSWTGWEGGIIVGEEDDHNAFDNLNKWLDEDTWIIWYKRSPSGVLNLVWDPSANELFPLNDPTYHGYRRRHPFQAPAQLHISSIRTYPTADLPFGLPTTAYHLLQFWTLSVYFKLQIRDIFAGTASILTAQGIPVGTIYLDGIEERTFFDSQDPLEFILLSGAWTGKAGGPVECSKYFIMLLEWNGPIAERRGLGLIDKSAIIHSSPPGPQWKKIILG</sequence>
<keyword evidence="3" id="KW-1185">Reference proteome</keyword>
<dbReference type="EMBL" id="MU853853">
    <property type="protein sequence ID" value="KAK3937485.1"/>
    <property type="molecule type" value="Genomic_DNA"/>
</dbReference>
<reference evidence="3" key="1">
    <citation type="journal article" date="2023" name="Mol. Phylogenet. Evol.">
        <title>Genome-scale phylogeny and comparative genomics of the fungal order Sordariales.</title>
        <authorList>
            <person name="Hensen N."/>
            <person name="Bonometti L."/>
            <person name="Westerberg I."/>
            <person name="Brannstrom I.O."/>
            <person name="Guillou S."/>
            <person name="Cros-Aarteil S."/>
            <person name="Calhoun S."/>
            <person name="Haridas S."/>
            <person name="Kuo A."/>
            <person name="Mondo S."/>
            <person name="Pangilinan J."/>
            <person name="Riley R."/>
            <person name="LaButti K."/>
            <person name="Andreopoulos B."/>
            <person name="Lipzen A."/>
            <person name="Chen C."/>
            <person name="Yan M."/>
            <person name="Daum C."/>
            <person name="Ng V."/>
            <person name="Clum A."/>
            <person name="Steindorff A."/>
            <person name="Ohm R.A."/>
            <person name="Martin F."/>
            <person name="Silar P."/>
            <person name="Natvig D.O."/>
            <person name="Lalanne C."/>
            <person name="Gautier V."/>
            <person name="Ament-Velasquez S.L."/>
            <person name="Kruys A."/>
            <person name="Hutchinson M.I."/>
            <person name="Powell A.J."/>
            <person name="Barry K."/>
            <person name="Miller A.N."/>
            <person name="Grigoriev I.V."/>
            <person name="Debuchy R."/>
            <person name="Gladieux P."/>
            <person name="Hiltunen Thoren M."/>
            <person name="Johannesson H."/>
        </authorList>
    </citation>
    <scope>NUCLEOTIDE SEQUENCE [LARGE SCALE GENOMIC DNA]</scope>
    <source>
        <strain evidence="3">CBS 340.73</strain>
    </source>
</reference>
<dbReference type="PANTHER" id="PTHR33112">
    <property type="entry name" value="DOMAIN PROTEIN, PUTATIVE-RELATED"/>
    <property type="match status" value="1"/>
</dbReference>